<keyword evidence="2" id="KW-0472">Membrane</keyword>
<dbReference type="AlphaFoldDB" id="A0A6V7R971"/>
<feature type="region of interest" description="Disordered" evidence="1">
    <location>
        <begin position="53"/>
        <end position="173"/>
    </location>
</feature>
<evidence type="ECO:0000256" key="1">
    <source>
        <dbReference type="SAM" id="MobiDB-lite"/>
    </source>
</evidence>
<feature type="chain" id="PRO_5027707436" description="Gram-positive cocci surface proteins LPxTG domain-containing protein" evidence="3">
    <location>
        <begin position="29"/>
        <end position="258"/>
    </location>
</feature>
<feature type="signal peptide" evidence="3">
    <location>
        <begin position="1"/>
        <end position="28"/>
    </location>
</feature>
<feature type="compositionally biased region" description="Acidic residues" evidence="1">
    <location>
        <begin position="104"/>
        <end position="115"/>
    </location>
</feature>
<reference evidence="4 5" key="1">
    <citation type="submission" date="2020-07" db="EMBL/GenBank/DDBJ databases">
        <authorList>
            <person name="Criscuolo A."/>
        </authorList>
    </citation>
    <scope>NUCLEOTIDE SEQUENCE [LARGE SCALE GENOMIC DNA]</scope>
    <source>
        <strain evidence="4">CIP107946</strain>
    </source>
</reference>
<keyword evidence="2" id="KW-1133">Transmembrane helix</keyword>
<comment type="caution">
    <text evidence="4">The sequence shown here is derived from an EMBL/GenBank/DDBJ whole genome shotgun (WGS) entry which is preliminary data.</text>
</comment>
<feature type="transmembrane region" description="Helical" evidence="2">
    <location>
        <begin position="230"/>
        <end position="248"/>
    </location>
</feature>
<keyword evidence="3" id="KW-0732">Signal</keyword>
<dbReference type="Proteomes" id="UP000588186">
    <property type="component" value="Unassembled WGS sequence"/>
</dbReference>
<keyword evidence="2" id="KW-0812">Transmembrane</keyword>
<evidence type="ECO:0008006" key="6">
    <source>
        <dbReference type="Google" id="ProtNLM"/>
    </source>
</evidence>
<protein>
    <recommendedName>
        <fullName evidence="6">Gram-positive cocci surface proteins LPxTG domain-containing protein</fullName>
    </recommendedName>
</protein>
<feature type="compositionally biased region" description="Acidic residues" evidence="1">
    <location>
        <begin position="67"/>
        <end position="80"/>
    </location>
</feature>
<evidence type="ECO:0000313" key="5">
    <source>
        <dbReference type="Proteomes" id="UP000588186"/>
    </source>
</evidence>
<evidence type="ECO:0000313" key="4">
    <source>
        <dbReference type="EMBL" id="CAD2073703.1"/>
    </source>
</evidence>
<evidence type="ECO:0000256" key="2">
    <source>
        <dbReference type="SAM" id="Phobius"/>
    </source>
</evidence>
<evidence type="ECO:0000256" key="3">
    <source>
        <dbReference type="SAM" id="SignalP"/>
    </source>
</evidence>
<sequence>MQKTIKLMSSLMLGILLICTSTHSISHAEEIPTDVLSEPVTDARDSKDKLNEVLNKASDPVTSPEFVNDDLAPDETDLDTIVEYKEPVDTEDDSSEVGISSNEATEEEPVTEDPTETTPEIPVEKPEDGSDELDDENEGITPEEPFDDKNGDSAPGEESENTPTPPADIKDLDDKLQDALKPIEMPEEDTTVEEQVVMESRATVKNEEKKVTKYNIDRLPETGIAEDIELIYIFEIIILGFALLMLSFRPIKKSRHRK</sequence>
<feature type="compositionally biased region" description="Acidic residues" evidence="1">
    <location>
        <begin position="129"/>
        <end position="138"/>
    </location>
</feature>
<name>A0A6V7R971_9BACL</name>
<organism evidence="4 5">
    <name type="scientific">Phocicoccus pinnipedialis</name>
    <dbReference type="NCBI Taxonomy" id="110845"/>
    <lineage>
        <taxon>Bacteria</taxon>
        <taxon>Bacillati</taxon>
        <taxon>Bacillota</taxon>
        <taxon>Bacilli</taxon>
        <taxon>Bacillales</taxon>
        <taxon>Salinicoccaceae</taxon>
        <taxon>Phocicoccus</taxon>
    </lineage>
</organism>
<dbReference type="EMBL" id="CAJEWB010000007">
    <property type="protein sequence ID" value="CAD2073703.1"/>
    <property type="molecule type" value="Genomic_DNA"/>
</dbReference>
<accession>A0A6V7R971</accession>
<proteinExistence type="predicted"/>
<dbReference type="RefSeq" id="WP_186076949.1">
    <property type="nucleotide sequence ID" value="NZ_CAJEWB010000007.1"/>
</dbReference>
<gene>
    <name evidence="4" type="ORF">JEOPIN946_00719</name>
</gene>
<keyword evidence="5" id="KW-1185">Reference proteome</keyword>